<accession>A0A921IBW3</accession>
<dbReference type="Pfam" id="PF20473">
    <property type="entry name" value="MmeI_Mtase"/>
    <property type="match status" value="1"/>
</dbReference>
<keyword evidence="3" id="KW-0808">Transferase</keyword>
<name>A0A921IBW3_9LACO</name>
<dbReference type="EMBL" id="DYVK01000007">
    <property type="protein sequence ID" value="HJG14576.1"/>
    <property type="molecule type" value="Genomic_DNA"/>
</dbReference>
<dbReference type="PANTHER" id="PTHR33841:SF1">
    <property type="entry name" value="DNA METHYLTRANSFERASE A"/>
    <property type="match status" value="1"/>
</dbReference>
<dbReference type="InterPro" id="IPR046818">
    <property type="entry name" value="MmeI_C"/>
</dbReference>
<dbReference type="GO" id="GO:0032259">
    <property type="term" value="P:methylation"/>
    <property type="evidence" value="ECO:0007669"/>
    <property type="project" value="UniProtKB-KW"/>
</dbReference>
<feature type="domain" description="MmeI-like C-terminal" evidence="8">
    <location>
        <begin position="864"/>
        <end position="942"/>
    </location>
</feature>
<dbReference type="EC" id="2.1.1.72" evidence="1"/>
<sequence length="946" mass="108940">MVVEAQTRKELAKEFIKTWSNVDRGHEDKDRQTFWIDLLNRVYGITNYANYVNFEKNVQVKQDNGKVNTKHIDVYIPSTKVMIEMKGKNINLSRTIRQSDGKKLTPFEQAKRYSDFLPVSEKPKWIIVSNFKQIDIHDMDKPLDKPKTIMLEDLSDKYKELEFLINTHKQKIINEEKLSFEAGELVAKIYNKLSKAYAEHGSLDDDHIQKSLNMLIVRLVFLMYVDDTSMFGEKDLFESYMAKIEASYWRKALIELFQILNTKIEDRDPYLEDELKKFPYVNGGMFSETNVVVPQFNDELKDLILNEACRGFDWSEISPTIFGAVFESTLNPETRRSGGMHYTSIENIHKVIDPLFLNDLKAELKKIQDMVQVNQRKEEAKLYQRKLANLKFFDPACGSGNFLTETYLSIRQLENEAIKIMQGNNSGLAIGDYTVKVSITNFYGIEINDFAVSVAKTAMWIAESQMMTRSKNEGIYFDRDFFPLTTNTGIHEGNALRMNWEDIVKPYELNYIMGNPPFTSLTNSGSNDKESQKKQKEDINIVFEDLPKHGKLDYVCGWYEKAANFISKTTITVSFVSTDSITQGEQVGILWKHLIQEHRIKIIFAYRTFPWSSEASNNANVNCVIIGFSCDKTYNNEYIIFDNKEKYIASHINGYLLDMPDVYIQSRRKKSLQDVPQIIQGNKPIDGGNLILSEKEKQDLINRYPSLKNVIKLYIGSKELIKNKKRYCLWLNGVEPSVYSGIPEIRKRLQGVIDTRKNSPTKVVRENATATPAIFSQIRQPQTSYLAIPEVSGCTRKYIPIDFLDPNIIASNKLYLIPTTSIYLFGIIESIVHMTWMRMTAGRKGISYSYSLAVYTNFPFPELDDKQRKVISKTAQSILDARRLYPNSSLADLYDPLTMPKELQDAHKANDKVILKAYGLSVNSSESEILQKLFAMYEELTSKGNK</sequence>
<dbReference type="Pfam" id="PF20466">
    <property type="entry name" value="MmeI_TRD"/>
    <property type="match status" value="1"/>
</dbReference>
<dbReference type="InterPro" id="IPR046820">
    <property type="entry name" value="MmeI_TRD"/>
</dbReference>
<evidence type="ECO:0000259" key="9">
    <source>
        <dbReference type="Pfam" id="PF20473"/>
    </source>
</evidence>
<dbReference type="Pfam" id="PF20465">
    <property type="entry name" value="MmeI_hel"/>
    <property type="match status" value="1"/>
</dbReference>
<proteinExistence type="predicted"/>
<evidence type="ECO:0000313" key="10">
    <source>
        <dbReference type="EMBL" id="HJG14576.1"/>
    </source>
</evidence>
<evidence type="ECO:0000259" key="6">
    <source>
        <dbReference type="Pfam" id="PF20465"/>
    </source>
</evidence>
<comment type="catalytic activity">
    <reaction evidence="4">
        <text>a 2'-deoxyadenosine in DNA + S-adenosyl-L-methionine = an N(6)-methyl-2'-deoxyadenosine in DNA + S-adenosyl-L-homocysteine + H(+)</text>
        <dbReference type="Rhea" id="RHEA:15197"/>
        <dbReference type="Rhea" id="RHEA-COMP:12418"/>
        <dbReference type="Rhea" id="RHEA-COMP:12419"/>
        <dbReference type="ChEBI" id="CHEBI:15378"/>
        <dbReference type="ChEBI" id="CHEBI:57856"/>
        <dbReference type="ChEBI" id="CHEBI:59789"/>
        <dbReference type="ChEBI" id="CHEBI:90615"/>
        <dbReference type="ChEBI" id="CHEBI:90616"/>
        <dbReference type="EC" id="2.1.1.72"/>
    </reaction>
</comment>
<dbReference type="Pfam" id="PF20467">
    <property type="entry name" value="MmeI_C"/>
    <property type="match status" value="1"/>
</dbReference>
<dbReference type="PRINTS" id="PR00507">
    <property type="entry name" value="N12N6MTFRASE"/>
</dbReference>
<reference evidence="10" key="2">
    <citation type="submission" date="2021-09" db="EMBL/GenBank/DDBJ databases">
        <authorList>
            <person name="Gilroy R."/>
        </authorList>
    </citation>
    <scope>NUCLEOTIDE SEQUENCE</scope>
    <source>
        <strain evidence="10">CHK189-29639</strain>
    </source>
</reference>
<feature type="domain" description="MmeI-like DNA-methyltransferase" evidence="9">
    <location>
        <begin position="375"/>
        <end position="635"/>
    </location>
</feature>
<organism evidence="10 11">
    <name type="scientific">Ligilactobacillus salivarius</name>
    <dbReference type="NCBI Taxonomy" id="1624"/>
    <lineage>
        <taxon>Bacteria</taxon>
        <taxon>Bacillati</taxon>
        <taxon>Bacillota</taxon>
        <taxon>Bacilli</taxon>
        <taxon>Lactobacillales</taxon>
        <taxon>Lactobacillaceae</taxon>
        <taxon>Ligilactobacillus</taxon>
    </lineage>
</organism>
<feature type="domain" description="MmeI-like N-terminal" evidence="5">
    <location>
        <begin position="12"/>
        <end position="195"/>
    </location>
</feature>
<feature type="domain" description="MmeI-like helicase spacer" evidence="6">
    <location>
        <begin position="211"/>
        <end position="286"/>
    </location>
</feature>
<evidence type="ECO:0000313" key="11">
    <source>
        <dbReference type="Proteomes" id="UP000759256"/>
    </source>
</evidence>
<dbReference type="Proteomes" id="UP000759256">
    <property type="component" value="Unassembled WGS sequence"/>
</dbReference>
<comment type="caution">
    <text evidence="10">The sequence shown here is derived from an EMBL/GenBank/DDBJ whole genome shotgun (WGS) entry which is preliminary data.</text>
</comment>
<evidence type="ECO:0000259" key="8">
    <source>
        <dbReference type="Pfam" id="PF20467"/>
    </source>
</evidence>
<evidence type="ECO:0000259" key="7">
    <source>
        <dbReference type="Pfam" id="PF20466"/>
    </source>
</evidence>
<gene>
    <name evidence="10" type="ORF">K8V06_00335</name>
</gene>
<dbReference type="Pfam" id="PF20464">
    <property type="entry name" value="MmeI_N"/>
    <property type="match status" value="1"/>
</dbReference>
<dbReference type="GO" id="GO:0009007">
    <property type="term" value="F:site-specific DNA-methyltransferase (adenine-specific) activity"/>
    <property type="evidence" value="ECO:0007669"/>
    <property type="project" value="UniProtKB-EC"/>
</dbReference>
<dbReference type="InterPro" id="IPR050953">
    <property type="entry name" value="N4_N6_ade-DNA_methylase"/>
</dbReference>
<evidence type="ECO:0000256" key="2">
    <source>
        <dbReference type="ARBA" id="ARBA00022603"/>
    </source>
</evidence>
<keyword evidence="2 10" id="KW-0489">Methyltransferase</keyword>
<dbReference type="InterPro" id="IPR046816">
    <property type="entry name" value="MmeI_Mtase"/>
</dbReference>
<protein>
    <recommendedName>
        <fullName evidence="1">site-specific DNA-methyltransferase (adenine-specific)</fullName>
        <ecNumber evidence="1">2.1.1.72</ecNumber>
    </recommendedName>
</protein>
<evidence type="ECO:0000259" key="5">
    <source>
        <dbReference type="Pfam" id="PF20464"/>
    </source>
</evidence>
<evidence type="ECO:0000256" key="1">
    <source>
        <dbReference type="ARBA" id="ARBA00011900"/>
    </source>
</evidence>
<evidence type="ECO:0000256" key="3">
    <source>
        <dbReference type="ARBA" id="ARBA00022679"/>
    </source>
</evidence>
<dbReference type="PANTHER" id="PTHR33841">
    <property type="entry name" value="DNA METHYLTRANSFERASE YEEA-RELATED"/>
    <property type="match status" value="1"/>
</dbReference>
<dbReference type="Gene3D" id="3.40.50.150">
    <property type="entry name" value="Vaccinia Virus protein VP39"/>
    <property type="match status" value="1"/>
</dbReference>
<dbReference type="InterPro" id="IPR029063">
    <property type="entry name" value="SAM-dependent_MTases_sf"/>
</dbReference>
<dbReference type="InterPro" id="IPR046819">
    <property type="entry name" value="MmeI_hel"/>
</dbReference>
<reference evidence="10" key="1">
    <citation type="journal article" date="2021" name="PeerJ">
        <title>Extensive microbial diversity within the chicken gut microbiome revealed by metagenomics and culture.</title>
        <authorList>
            <person name="Gilroy R."/>
            <person name="Ravi A."/>
            <person name="Getino M."/>
            <person name="Pursley I."/>
            <person name="Horton D.L."/>
            <person name="Alikhan N.F."/>
            <person name="Baker D."/>
            <person name="Gharbi K."/>
            <person name="Hall N."/>
            <person name="Watson M."/>
            <person name="Adriaenssens E.M."/>
            <person name="Foster-Nyarko E."/>
            <person name="Jarju S."/>
            <person name="Secka A."/>
            <person name="Antonio M."/>
            <person name="Oren A."/>
            <person name="Chaudhuri R.R."/>
            <person name="La Ragione R."/>
            <person name="Hildebrand F."/>
            <person name="Pallen M.J."/>
        </authorList>
    </citation>
    <scope>NUCLEOTIDE SEQUENCE</scope>
    <source>
        <strain evidence="10">CHK189-29639</strain>
    </source>
</reference>
<dbReference type="SUPFAM" id="SSF53335">
    <property type="entry name" value="S-adenosyl-L-methionine-dependent methyltransferases"/>
    <property type="match status" value="1"/>
</dbReference>
<dbReference type="AlphaFoldDB" id="A0A921IBW3"/>
<evidence type="ECO:0000256" key="4">
    <source>
        <dbReference type="ARBA" id="ARBA00047942"/>
    </source>
</evidence>
<dbReference type="InterPro" id="IPR046817">
    <property type="entry name" value="MmeI_N"/>
</dbReference>
<feature type="domain" description="MmeI-like target recognition" evidence="7">
    <location>
        <begin position="659"/>
        <end position="863"/>
    </location>
</feature>